<keyword evidence="9" id="KW-1185">Reference proteome</keyword>
<evidence type="ECO:0000256" key="5">
    <source>
        <dbReference type="ARBA" id="ARBA00022801"/>
    </source>
</evidence>
<feature type="chain" id="PRO_5005330252" description="acid phosphatase" evidence="8">
    <location>
        <begin position="24"/>
        <end position="397"/>
    </location>
</feature>
<organism evidence="9 10">
    <name type="scientific">Strongyloides venezuelensis</name>
    <name type="common">Threadworm</name>
    <dbReference type="NCBI Taxonomy" id="75913"/>
    <lineage>
        <taxon>Eukaryota</taxon>
        <taxon>Metazoa</taxon>
        <taxon>Ecdysozoa</taxon>
        <taxon>Nematoda</taxon>
        <taxon>Chromadorea</taxon>
        <taxon>Rhabditida</taxon>
        <taxon>Tylenchina</taxon>
        <taxon>Panagrolaimomorpha</taxon>
        <taxon>Strongyloidoidea</taxon>
        <taxon>Strongyloididae</taxon>
        <taxon>Strongyloides</taxon>
    </lineage>
</organism>
<evidence type="ECO:0000256" key="4">
    <source>
        <dbReference type="ARBA" id="ARBA00022729"/>
    </source>
</evidence>
<evidence type="ECO:0000256" key="1">
    <source>
        <dbReference type="ARBA" id="ARBA00000032"/>
    </source>
</evidence>
<dbReference type="InterPro" id="IPR050645">
    <property type="entry name" value="Histidine_acid_phosphatase"/>
</dbReference>
<keyword evidence="7" id="KW-0325">Glycoprotein</keyword>
<feature type="signal peptide" evidence="8">
    <location>
        <begin position="1"/>
        <end position="23"/>
    </location>
</feature>
<dbReference type="PANTHER" id="PTHR11567:SF211">
    <property type="entry name" value="PROSTATIC ACID PHOSPHATASE"/>
    <property type="match status" value="1"/>
</dbReference>
<dbReference type="Gene3D" id="3.40.50.1240">
    <property type="entry name" value="Phosphoglycerate mutase-like"/>
    <property type="match status" value="1"/>
</dbReference>
<dbReference type="GO" id="GO:0003993">
    <property type="term" value="F:acid phosphatase activity"/>
    <property type="evidence" value="ECO:0007669"/>
    <property type="project" value="UniProtKB-EC"/>
</dbReference>
<dbReference type="InterPro" id="IPR000560">
    <property type="entry name" value="His_Pase_clade-2"/>
</dbReference>
<dbReference type="Proteomes" id="UP000035680">
    <property type="component" value="Unassembled WGS sequence"/>
</dbReference>
<reference evidence="9" key="1">
    <citation type="submission" date="2014-07" db="EMBL/GenBank/DDBJ databases">
        <authorList>
            <person name="Martin A.A"/>
            <person name="De Silva N."/>
        </authorList>
    </citation>
    <scope>NUCLEOTIDE SEQUENCE</scope>
</reference>
<dbReference type="PROSITE" id="PS00616">
    <property type="entry name" value="HIS_ACID_PHOSPHAT_1"/>
    <property type="match status" value="1"/>
</dbReference>
<name>A0A0K0FPH8_STRVS</name>
<protein>
    <recommendedName>
        <fullName evidence="3">acid phosphatase</fullName>
        <ecNumber evidence="3">3.1.3.2</ecNumber>
    </recommendedName>
</protein>
<evidence type="ECO:0000313" key="9">
    <source>
        <dbReference type="Proteomes" id="UP000035680"/>
    </source>
</evidence>
<dbReference type="PANTHER" id="PTHR11567">
    <property type="entry name" value="ACID PHOSPHATASE-RELATED"/>
    <property type="match status" value="1"/>
</dbReference>
<evidence type="ECO:0000256" key="3">
    <source>
        <dbReference type="ARBA" id="ARBA00012646"/>
    </source>
</evidence>
<comment type="catalytic activity">
    <reaction evidence="1">
        <text>a phosphate monoester + H2O = an alcohol + phosphate</text>
        <dbReference type="Rhea" id="RHEA:15017"/>
        <dbReference type="ChEBI" id="CHEBI:15377"/>
        <dbReference type="ChEBI" id="CHEBI:30879"/>
        <dbReference type="ChEBI" id="CHEBI:43474"/>
        <dbReference type="ChEBI" id="CHEBI:67140"/>
        <dbReference type="EC" id="3.1.3.2"/>
    </reaction>
</comment>
<keyword evidence="5" id="KW-0378">Hydrolase</keyword>
<dbReference type="CDD" id="cd07061">
    <property type="entry name" value="HP_HAP_like"/>
    <property type="match status" value="1"/>
</dbReference>
<dbReference type="STRING" id="75913.A0A0K0FPH8"/>
<evidence type="ECO:0000313" key="10">
    <source>
        <dbReference type="WBParaSite" id="SVE_1103500.1"/>
    </source>
</evidence>
<comment type="similarity">
    <text evidence="2">Belongs to the histidine acid phosphatase family.</text>
</comment>
<dbReference type="InterPro" id="IPR029033">
    <property type="entry name" value="His_PPase_superfam"/>
</dbReference>
<reference evidence="10" key="2">
    <citation type="submission" date="2015-08" db="UniProtKB">
        <authorList>
            <consortium name="WormBaseParasite"/>
        </authorList>
    </citation>
    <scope>IDENTIFICATION</scope>
</reference>
<proteinExistence type="inferred from homology"/>
<dbReference type="AlphaFoldDB" id="A0A0K0FPH8"/>
<dbReference type="EC" id="3.1.3.2" evidence="3"/>
<evidence type="ECO:0000256" key="8">
    <source>
        <dbReference type="SAM" id="SignalP"/>
    </source>
</evidence>
<keyword evidence="4 8" id="KW-0732">Signal</keyword>
<dbReference type="WBParaSite" id="SVE_1103500.1">
    <property type="protein sequence ID" value="SVE_1103500.1"/>
    <property type="gene ID" value="SVE_1103500"/>
</dbReference>
<accession>A0A0K0FPH8</accession>
<evidence type="ECO:0000256" key="2">
    <source>
        <dbReference type="ARBA" id="ARBA00005375"/>
    </source>
</evidence>
<evidence type="ECO:0000256" key="6">
    <source>
        <dbReference type="ARBA" id="ARBA00023157"/>
    </source>
</evidence>
<keyword evidence="6" id="KW-1015">Disulfide bond</keyword>
<dbReference type="InterPro" id="IPR033379">
    <property type="entry name" value="Acid_Pase_AS"/>
</dbReference>
<dbReference type="Pfam" id="PF00328">
    <property type="entry name" value="His_Phos_2"/>
    <property type="match status" value="1"/>
</dbReference>
<evidence type="ECO:0000256" key="7">
    <source>
        <dbReference type="ARBA" id="ARBA00023180"/>
    </source>
</evidence>
<dbReference type="SUPFAM" id="SSF53254">
    <property type="entry name" value="Phosphoglycerate mutase-like"/>
    <property type="match status" value="1"/>
</dbReference>
<sequence>MNSFSNFSIILLSLFSINLIIDAAKHKELLLVQVVFRHGQRAPILTYPKDPYKDHDWGVPLGTLTKRGIQQHVELGKALRKRYMIEKQFLSKTYKSSEIIARSTDKNRTIESARANLRGLYNTDDVSKIPIITTFFQIPKPWNGGRSCPKYNNLIEKKKASYEGTFYKNNRVLLDSLKKATGIERMLMTDFAELYDTLKVQRLLKCKLPRFLKKHYYKLKYLTKQIYKLYDGLPAFKHFPEDTLLMRVNEGPLFKNILDNMDLKLKKYKRPKPVSGLNYKYLHPQLKETTKYVSYSAHDYTIANLFALMGVKKFMDKKALRTFFTATLFFELYKNSIGEHEIKILFSRKGGKNILDITHKVKGCKKNKPCLLEDFKEALKDRIPRNVYTECFVNSGV</sequence>